<sequence>MKELLQQVKDILERSFENPNEQDLDFCLETLMKAKESAGEKQEMFENIINAVTHAKHAQAELEHAGTPSASAAYGQAYRALDKGIESYLETNNDPY</sequence>
<proteinExistence type="predicted"/>
<comment type="caution">
    <text evidence="1">The sequence shown here is derived from an EMBL/GenBank/DDBJ whole genome shotgun (WGS) entry which is preliminary data.</text>
</comment>
<name>A0A372LE29_9BACI</name>
<gene>
    <name evidence="1" type="ORF">D0469_18200</name>
</gene>
<dbReference type="AlphaFoldDB" id="A0A372LE29"/>
<protein>
    <submittedName>
        <fullName evidence="1">Uncharacterized protein</fullName>
    </submittedName>
</protein>
<dbReference type="OrthoDB" id="2875573at2"/>
<keyword evidence="2" id="KW-1185">Reference proteome</keyword>
<dbReference type="RefSeq" id="WP_117328151.1">
    <property type="nucleotide sequence ID" value="NZ_QVTE01000055.1"/>
</dbReference>
<accession>A0A372LE29</accession>
<dbReference type="Proteomes" id="UP000264541">
    <property type="component" value="Unassembled WGS sequence"/>
</dbReference>
<organism evidence="1 2">
    <name type="scientific">Peribacillus saganii</name>
    <dbReference type="NCBI Taxonomy" id="2303992"/>
    <lineage>
        <taxon>Bacteria</taxon>
        <taxon>Bacillati</taxon>
        <taxon>Bacillota</taxon>
        <taxon>Bacilli</taxon>
        <taxon>Bacillales</taxon>
        <taxon>Bacillaceae</taxon>
        <taxon>Peribacillus</taxon>
    </lineage>
</organism>
<evidence type="ECO:0000313" key="2">
    <source>
        <dbReference type="Proteomes" id="UP000264541"/>
    </source>
</evidence>
<evidence type="ECO:0000313" key="1">
    <source>
        <dbReference type="EMBL" id="RFU64492.1"/>
    </source>
</evidence>
<dbReference type="EMBL" id="QVTE01000055">
    <property type="protein sequence ID" value="RFU64492.1"/>
    <property type="molecule type" value="Genomic_DNA"/>
</dbReference>
<reference evidence="1 2" key="1">
    <citation type="submission" date="2018-08" db="EMBL/GenBank/DDBJ databases">
        <title>Bacillus chawlae sp. nov., Bacillus glennii sp. nov., and Bacillus saganii sp. nov. Isolated from the Vehicle Assembly Building at Kennedy Space Center where the Viking Spacecraft were Assembled.</title>
        <authorList>
            <person name="Seuylemezian A."/>
            <person name="Vaishampayan P."/>
        </authorList>
    </citation>
    <scope>NUCLEOTIDE SEQUENCE [LARGE SCALE GENOMIC DNA]</scope>
    <source>
        <strain evidence="1 2">V47-23a</strain>
    </source>
</reference>